<proteinExistence type="predicted"/>
<reference evidence="3 4" key="1">
    <citation type="submission" date="2024-08" db="EMBL/GenBank/DDBJ databases">
        <title>Gnathostoma spinigerum genome.</title>
        <authorList>
            <person name="Gonzalez-Bertolin B."/>
            <person name="Monzon S."/>
            <person name="Zaballos A."/>
            <person name="Jimenez P."/>
            <person name="Dekumyoy P."/>
            <person name="Varona S."/>
            <person name="Cuesta I."/>
            <person name="Sumanam S."/>
            <person name="Adisakwattana P."/>
            <person name="Gasser R.B."/>
            <person name="Hernandez-Gonzalez A."/>
            <person name="Young N.D."/>
            <person name="Perteguer M.J."/>
        </authorList>
    </citation>
    <scope>NUCLEOTIDE SEQUENCE [LARGE SCALE GENOMIC DNA]</scope>
    <source>
        <strain evidence="3">AL3</strain>
        <tissue evidence="3">Liver</tissue>
    </source>
</reference>
<dbReference type="Gene3D" id="1.25.40.990">
    <property type="match status" value="1"/>
</dbReference>
<dbReference type="PANTHER" id="PTHR12436:SF3">
    <property type="entry name" value="GERMINAL-CENTER ASSOCIATED NUCLEAR PROTEIN"/>
    <property type="match status" value="1"/>
</dbReference>
<dbReference type="AlphaFoldDB" id="A0ABD6E3V1"/>
<dbReference type="Proteomes" id="UP001608902">
    <property type="component" value="Unassembled WGS sequence"/>
</dbReference>
<dbReference type="Pfam" id="PF03399">
    <property type="entry name" value="SAC3_GANP"/>
    <property type="match status" value="1"/>
</dbReference>
<name>A0ABD6E3V1_9BILA</name>
<feature type="compositionally biased region" description="Low complexity" evidence="1">
    <location>
        <begin position="77"/>
        <end position="88"/>
    </location>
</feature>
<feature type="region of interest" description="Disordered" evidence="1">
    <location>
        <begin position="181"/>
        <end position="250"/>
    </location>
</feature>
<keyword evidence="4" id="KW-1185">Reference proteome</keyword>
<organism evidence="3 4">
    <name type="scientific">Gnathostoma spinigerum</name>
    <dbReference type="NCBI Taxonomy" id="75299"/>
    <lineage>
        <taxon>Eukaryota</taxon>
        <taxon>Metazoa</taxon>
        <taxon>Ecdysozoa</taxon>
        <taxon>Nematoda</taxon>
        <taxon>Chromadorea</taxon>
        <taxon>Rhabditida</taxon>
        <taxon>Spirurina</taxon>
        <taxon>Gnathostomatomorpha</taxon>
        <taxon>Gnathostomatoidea</taxon>
        <taxon>Gnathostomatidae</taxon>
        <taxon>Gnathostoma</taxon>
    </lineage>
</organism>
<evidence type="ECO:0000259" key="2">
    <source>
        <dbReference type="Pfam" id="PF03399"/>
    </source>
</evidence>
<feature type="compositionally biased region" description="Basic and acidic residues" evidence="1">
    <location>
        <begin position="230"/>
        <end position="245"/>
    </location>
</feature>
<protein>
    <recommendedName>
        <fullName evidence="2">SAC3/GANP/THP3 conserved domain-containing protein</fullName>
    </recommendedName>
</protein>
<sequence>MHIITKCIISNYNLCYILLKLYNLQNLNRLSKSDGSDSESYYDSCQSRLGSNRKLFKMTSTFSFNIPESLSKRSRSSSHSPEPTSQSRTSSEDLRSLRSLHFTSSQGKPILLNTGSKNRLTSKLALHRKERSFHQEMIERERKRLLYKDYDDPKTTTSKVAILKHSHPQRTAAGRSLMNRRSSLGKITRSLRRRSSEKTASGSAKSDGLRRDTMIFKSSPKKNTFAGRVNDSKNGRQVVKKDATESVKTGDSTVEVMKKVDHNAAETSRIPSFSQKQEVANQLSQLFGRICRSTVEMYQTLDERDKLLNSIRVKSSDVENATVVQGTCLDMCPEKERYFRDIQKRIHPYECDVHGKMIAQFTVKEYSRSAADQEEPLPHELRPVNVLQTTMNYLIGKICGNIPPRSEEENLAQWYDFIWNRTRAVRKDLTQQMIVNETAVRLIEQCARLHIFAAHHLCELGFNEFDQRMNTENLTKCLQSLRHLYEDLGKRGVYCPNEAEFRAYDVLLSLTDSNILREVLSYRRVIRESTEIRLALRLFNCVQSSNYVRFFRLLKTSATFLQACLCHRYFSHMRGRALSNMVSSYGPVNKYPTEKYAELLGYNDKKHAMKDVEVYGVSVSDNDTSFFFSKMKYTEPEEESSAGFSAWVDQKRDGQKLAEILYGERVPSVDIRPVTVSFNSTGVYENDAVILGFLDEVRQTATKGYTNFSVQPSHIGKKASDLLSSSISSIESRVKNELIEEVFARFIEKSLRRVQLHQIIEEVTTNLAENLICLWTRSFAQEMLMSAKLLNRQRMIMMTHGIQKRSSEKLERLVCDEIVSHLFNELSGAVIKSVEKIKKKKHIERVINAVIMSSTATLVTDITEELVSSVAVSVMKKNVTDVKNHLGAIVDRLDRLWLRQFTDRWLGRIRARRCEHDRKVDILQRFPVVLTGRLVPHMTIATRSRTNRFDKKTVVTDEKSEFTKCYQSVRRAFNHWRHWTRKRIELKHFFLGFTPRSLSPFKKRARLTVTCHNDFANWQRSTPTNISSSLVEIENQGPLRNELWNQLDDRTFSVIHWNNQESTKYCRTAADKIDTHFQQENVGAGKPEILRLLPADVQVDELSGQIASFAKMVEEALMEAETNNCLYDKILSDEA</sequence>
<feature type="region of interest" description="Disordered" evidence="1">
    <location>
        <begin position="70"/>
        <end position="95"/>
    </location>
</feature>
<evidence type="ECO:0000313" key="4">
    <source>
        <dbReference type="Proteomes" id="UP001608902"/>
    </source>
</evidence>
<evidence type="ECO:0000256" key="1">
    <source>
        <dbReference type="SAM" id="MobiDB-lite"/>
    </source>
</evidence>
<dbReference type="EMBL" id="JBGFUD010000081">
    <property type="protein sequence ID" value="MFH4973591.1"/>
    <property type="molecule type" value="Genomic_DNA"/>
</dbReference>
<evidence type="ECO:0000313" key="3">
    <source>
        <dbReference type="EMBL" id="MFH4973591.1"/>
    </source>
</evidence>
<dbReference type="InterPro" id="IPR005062">
    <property type="entry name" value="SAC3/GANP/THP3_conserved"/>
</dbReference>
<dbReference type="InterPro" id="IPR045107">
    <property type="entry name" value="SAC3/GANP/THP3"/>
</dbReference>
<dbReference type="PANTHER" id="PTHR12436">
    <property type="entry name" value="80 KDA MCM3-ASSOCIATED PROTEIN"/>
    <property type="match status" value="1"/>
</dbReference>
<feature type="domain" description="SAC3/GANP/THP3 conserved" evidence="2">
    <location>
        <begin position="331"/>
        <end position="620"/>
    </location>
</feature>
<gene>
    <name evidence="3" type="ORF">AB6A40_000300</name>
</gene>
<comment type="caution">
    <text evidence="3">The sequence shown here is derived from an EMBL/GenBank/DDBJ whole genome shotgun (WGS) entry which is preliminary data.</text>
</comment>
<accession>A0ABD6E3V1</accession>